<dbReference type="RefSeq" id="WP_246918467.1">
    <property type="nucleotide sequence ID" value="NZ_CP090145.1"/>
</dbReference>
<protein>
    <submittedName>
        <fullName evidence="1">Uncharacterized protein</fullName>
    </submittedName>
</protein>
<dbReference type="EMBL" id="CP090145">
    <property type="protein sequence ID" value="UOX35283.1"/>
    <property type="molecule type" value="Genomic_DNA"/>
</dbReference>
<proteinExistence type="predicted"/>
<name>A0ABY4HRE5_9FLAO</name>
<organism evidence="1 2">
    <name type="scientific">Flavobacterium sediminilitoris</name>
    <dbReference type="NCBI Taxonomy" id="2024526"/>
    <lineage>
        <taxon>Bacteria</taxon>
        <taxon>Pseudomonadati</taxon>
        <taxon>Bacteroidota</taxon>
        <taxon>Flavobacteriia</taxon>
        <taxon>Flavobacteriales</taxon>
        <taxon>Flavobacteriaceae</taxon>
        <taxon>Flavobacterium</taxon>
    </lineage>
</organism>
<evidence type="ECO:0000313" key="2">
    <source>
        <dbReference type="Proteomes" id="UP000830454"/>
    </source>
</evidence>
<evidence type="ECO:0000313" key="1">
    <source>
        <dbReference type="EMBL" id="UOX35283.1"/>
    </source>
</evidence>
<reference evidence="1" key="2">
    <citation type="submission" date="2022-04" db="EMBL/GenBank/DDBJ databases">
        <title>Complete Genome Sequence of Flavobacterium sediminilitoris YSM-43, Isolated from a Tidal Sediment.</title>
        <authorList>
            <person name="Lee P.A."/>
        </authorList>
    </citation>
    <scope>NUCLEOTIDE SEQUENCE</scope>
    <source>
        <strain evidence="1">YSM-43</strain>
    </source>
</reference>
<gene>
    <name evidence="1" type="ORF">LXD69_07130</name>
</gene>
<reference evidence="1" key="1">
    <citation type="submission" date="2021-12" db="EMBL/GenBank/DDBJ databases">
        <authorList>
            <person name="Cha I.-T."/>
            <person name="Lee K.-E."/>
            <person name="Park S.-J."/>
        </authorList>
    </citation>
    <scope>NUCLEOTIDE SEQUENCE</scope>
    <source>
        <strain evidence="1">YSM-43</strain>
    </source>
</reference>
<dbReference type="Proteomes" id="UP000830454">
    <property type="component" value="Chromosome"/>
</dbReference>
<keyword evidence="2" id="KW-1185">Reference proteome</keyword>
<sequence>MNIEGEKIKQLISNYGAARNYPEKSYVVMFCEDNNLNYKQWSAYISGTQNLGIKIIDILMDIFPDLDLNWLLKNNSNYVSEPTSNYKKTTHITNEMIYAKLEKIDKKLDLKNINQIFLNKSETQKKQ</sequence>
<accession>A0ABY4HRE5</accession>